<keyword evidence="6" id="KW-1185">Reference proteome</keyword>
<dbReference type="InParanoid" id="F7A8D3"/>
<reference evidence="5" key="3">
    <citation type="submission" date="2025-08" db="UniProtKB">
        <authorList>
            <consortium name="Ensembl"/>
        </authorList>
    </citation>
    <scope>IDENTIFICATION</scope>
</reference>
<keyword evidence="1 3" id="KW-0328">Glycosyltransferase</keyword>
<comment type="similarity">
    <text evidence="3">Belongs to the glycosyltransferase 23 family.</text>
</comment>
<protein>
    <recommendedName>
        <fullName evidence="4">GT23 domain-containing protein</fullName>
    </recommendedName>
</protein>
<dbReference type="PANTHER" id="PTHR13132:SF29">
    <property type="entry name" value="ALPHA-(1,6)-FUCOSYLTRANSFERASE"/>
    <property type="match status" value="1"/>
</dbReference>
<dbReference type="Gene3D" id="3.40.50.11350">
    <property type="match status" value="1"/>
</dbReference>
<accession>F7A8D3</accession>
<dbReference type="EMBL" id="EAAA01001014">
    <property type="status" value="NOT_ANNOTATED_CDS"/>
    <property type="molecule type" value="Genomic_DNA"/>
</dbReference>
<dbReference type="InterPro" id="IPR045573">
    <property type="entry name" value="Fut8_N_cat"/>
</dbReference>
<dbReference type="AlphaFoldDB" id="F7A8D3"/>
<dbReference type="HOGENOM" id="CLU_021940_1_1_1"/>
<sequence length="365" mass="41920">MVHNILQQFYMALSNNKTLFTYSTGSIYLGTRTTLKKLLQPYSKNCSPRTGDWKEVKTFSDLKVNELSYIFSEHCTMPALRRYSVFTDELWNSVELFHGNPKAWLAGKLVRYITRPTQEFFDAMNKSAAKIDFTRPIVGLHIRRSDKLSLVGEYARSHLFSDYMKHVEEWYGKHEMRKAMEGSRNKVERRVYLATDDPGIWNETLNYQGYVFIGQSQFTKRASDKATRDTPYGLVQIANEINILSMCDFIVCTLSSEVGTLAYEYMQTLHLNAADRVISLDAEYGVSGAPVDVQRVLYSHNVEGELSLRPGMLVAGYQQWNGYFNGNVHDKVRRDAGNWKLYPSYKVQAIPPPFALKNGKLNLVF</sequence>
<evidence type="ECO:0000256" key="2">
    <source>
        <dbReference type="ARBA" id="ARBA00022679"/>
    </source>
</evidence>
<dbReference type="Proteomes" id="UP000008144">
    <property type="component" value="Chromosome 12"/>
</dbReference>
<reference evidence="6" key="1">
    <citation type="journal article" date="2002" name="Science">
        <title>The draft genome of Ciona intestinalis: insights into chordate and vertebrate origins.</title>
        <authorList>
            <person name="Dehal P."/>
            <person name="Satou Y."/>
            <person name="Campbell R.K."/>
            <person name="Chapman J."/>
            <person name="Degnan B."/>
            <person name="De Tomaso A."/>
            <person name="Davidson B."/>
            <person name="Di Gregorio A."/>
            <person name="Gelpke M."/>
            <person name="Goodstein D.M."/>
            <person name="Harafuji N."/>
            <person name="Hastings K.E."/>
            <person name="Ho I."/>
            <person name="Hotta K."/>
            <person name="Huang W."/>
            <person name="Kawashima T."/>
            <person name="Lemaire P."/>
            <person name="Martinez D."/>
            <person name="Meinertzhagen I.A."/>
            <person name="Necula S."/>
            <person name="Nonaka M."/>
            <person name="Putnam N."/>
            <person name="Rash S."/>
            <person name="Saiga H."/>
            <person name="Satake M."/>
            <person name="Terry A."/>
            <person name="Yamada L."/>
            <person name="Wang H.G."/>
            <person name="Awazu S."/>
            <person name="Azumi K."/>
            <person name="Boore J."/>
            <person name="Branno M."/>
            <person name="Chin-Bow S."/>
            <person name="DeSantis R."/>
            <person name="Doyle S."/>
            <person name="Francino P."/>
            <person name="Keys D.N."/>
            <person name="Haga S."/>
            <person name="Hayashi H."/>
            <person name="Hino K."/>
            <person name="Imai K.S."/>
            <person name="Inaba K."/>
            <person name="Kano S."/>
            <person name="Kobayashi K."/>
            <person name="Kobayashi M."/>
            <person name="Lee B.I."/>
            <person name="Makabe K.W."/>
            <person name="Manohar C."/>
            <person name="Matassi G."/>
            <person name="Medina M."/>
            <person name="Mochizuki Y."/>
            <person name="Mount S."/>
            <person name="Morishita T."/>
            <person name="Miura S."/>
            <person name="Nakayama A."/>
            <person name="Nishizaka S."/>
            <person name="Nomoto H."/>
            <person name="Ohta F."/>
            <person name="Oishi K."/>
            <person name="Rigoutsos I."/>
            <person name="Sano M."/>
            <person name="Sasaki A."/>
            <person name="Sasakura Y."/>
            <person name="Shoguchi E."/>
            <person name="Shin-i T."/>
            <person name="Spagnuolo A."/>
            <person name="Stainier D."/>
            <person name="Suzuki M.M."/>
            <person name="Tassy O."/>
            <person name="Takatori N."/>
            <person name="Tokuoka M."/>
            <person name="Yagi K."/>
            <person name="Yoshizaki F."/>
            <person name="Wada S."/>
            <person name="Zhang C."/>
            <person name="Hyatt P.D."/>
            <person name="Larimer F."/>
            <person name="Detter C."/>
            <person name="Doggett N."/>
            <person name="Glavina T."/>
            <person name="Hawkins T."/>
            <person name="Richardson P."/>
            <person name="Lucas S."/>
            <person name="Kohara Y."/>
            <person name="Levine M."/>
            <person name="Satoh N."/>
            <person name="Rokhsar D.S."/>
        </authorList>
    </citation>
    <scope>NUCLEOTIDE SEQUENCE [LARGE SCALE GENOMIC DNA]</scope>
</reference>
<dbReference type="Ensembl" id="ENSCINT00000025984.2">
    <property type="protein sequence ID" value="ENSCINP00000025738.2"/>
    <property type="gene ID" value="ENSCING00000014162.2"/>
</dbReference>
<dbReference type="GeneTree" id="ENSGT00530000063737"/>
<reference evidence="5" key="4">
    <citation type="submission" date="2025-09" db="UniProtKB">
        <authorList>
            <consortium name="Ensembl"/>
        </authorList>
    </citation>
    <scope>IDENTIFICATION</scope>
</reference>
<evidence type="ECO:0000256" key="3">
    <source>
        <dbReference type="PROSITE-ProRule" id="PRU00992"/>
    </source>
</evidence>
<evidence type="ECO:0000256" key="1">
    <source>
        <dbReference type="ARBA" id="ARBA00022676"/>
    </source>
</evidence>
<dbReference type="PANTHER" id="PTHR13132">
    <property type="entry name" value="ALPHA- 1,6 -FUCOSYLTRANSFERASE"/>
    <property type="match status" value="1"/>
</dbReference>
<dbReference type="STRING" id="7719.ENSCINP00000025738"/>
<keyword evidence="2 3" id="KW-0808">Transferase</keyword>
<dbReference type="GO" id="GO:0046921">
    <property type="term" value="F:alpha-(1-&gt;6)-fucosyltransferase activity"/>
    <property type="evidence" value="ECO:0000318"/>
    <property type="project" value="GO_Central"/>
</dbReference>
<evidence type="ECO:0000313" key="5">
    <source>
        <dbReference type="Ensembl" id="ENSCINP00000025738.2"/>
    </source>
</evidence>
<dbReference type="InterPro" id="IPR027350">
    <property type="entry name" value="GT23_dom"/>
</dbReference>
<evidence type="ECO:0000313" key="6">
    <source>
        <dbReference type="Proteomes" id="UP000008144"/>
    </source>
</evidence>
<organism evidence="5 6">
    <name type="scientific">Ciona intestinalis</name>
    <name type="common">Transparent sea squirt</name>
    <name type="synonym">Ascidia intestinalis</name>
    <dbReference type="NCBI Taxonomy" id="7719"/>
    <lineage>
        <taxon>Eukaryota</taxon>
        <taxon>Metazoa</taxon>
        <taxon>Chordata</taxon>
        <taxon>Tunicata</taxon>
        <taxon>Ascidiacea</taxon>
        <taxon>Phlebobranchia</taxon>
        <taxon>Cionidae</taxon>
        <taxon>Ciona</taxon>
    </lineage>
</organism>
<dbReference type="PROSITE" id="PS51659">
    <property type="entry name" value="GT23"/>
    <property type="match status" value="1"/>
</dbReference>
<proteinExistence type="inferred from homology"/>
<feature type="domain" description="GT23" evidence="4">
    <location>
        <begin position="1"/>
        <end position="280"/>
    </location>
</feature>
<reference evidence="5" key="2">
    <citation type="journal article" date="2008" name="Genome Biol.">
        <title>Improved genome assembly and evidence-based global gene model set for the chordate Ciona intestinalis: new insight into intron and operon populations.</title>
        <authorList>
            <person name="Satou Y."/>
            <person name="Mineta K."/>
            <person name="Ogasawara M."/>
            <person name="Sasakura Y."/>
            <person name="Shoguchi E."/>
            <person name="Ueno K."/>
            <person name="Yamada L."/>
            <person name="Matsumoto J."/>
            <person name="Wasserscheid J."/>
            <person name="Dewar K."/>
            <person name="Wiley G.B."/>
            <person name="Macmil S.L."/>
            <person name="Roe B.A."/>
            <person name="Zeller R.W."/>
            <person name="Hastings K.E."/>
            <person name="Lemaire P."/>
            <person name="Lindquist E."/>
            <person name="Endo T."/>
            <person name="Hotta K."/>
            <person name="Inaba K."/>
        </authorList>
    </citation>
    <scope>NUCLEOTIDE SEQUENCE [LARGE SCALE GENOMIC DNA]</scope>
    <source>
        <strain evidence="5">wild type</strain>
    </source>
</reference>
<name>F7A8D3_CIOIN</name>
<feature type="region of interest" description="Important for donor substrate binding" evidence="3">
    <location>
        <begin position="143"/>
        <end position="144"/>
    </location>
</feature>
<dbReference type="GO" id="GO:0006487">
    <property type="term" value="P:protein N-linked glycosylation"/>
    <property type="evidence" value="ECO:0000318"/>
    <property type="project" value="GO_Central"/>
</dbReference>
<dbReference type="Pfam" id="PF19745">
    <property type="entry name" value="FUT8_N_cat"/>
    <property type="match status" value="1"/>
</dbReference>
<dbReference type="FunFam" id="3.40.50.11350:FF:000018">
    <property type="entry name" value="alpha-(1,6)-fucosyltransferase-like isoform X1"/>
    <property type="match status" value="1"/>
</dbReference>
<evidence type="ECO:0000259" key="4">
    <source>
        <dbReference type="PROSITE" id="PS51659"/>
    </source>
</evidence>